<dbReference type="AlphaFoldDB" id="A0A0F9M7D5"/>
<organism evidence="1">
    <name type="scientific">marine sediment metagenome</name>
    <dbReference type="NCBI Taxonomy" id="412755"/>
    <lineage>
        <taxon>unclassified sequences</taxon>
        <taxon>metagenomes</taxon>
        <taxon>ecological metagenomes</taxon>
    </lineage>
</organism>
<evidence type="ECO:0000313" key="1">
    <source>
        <dbReference type="EMBL" id="KKN03290.1"/>
    </source>
</evidence>
<proteinExistence type="predicted"/>
<comment type="caution">
    <text evidence="1">The sequence shown here is derived from an EMBL/GenBank/DDBJ whole genome shotgun (WGS) entry which is preliminary data.</text>
</comment>
<name>A0A0F9M7D5_9ZZZZ</name>
<feature type="non-terminal residue" evidence="1">
    <location>
        <position position="1"/>
    </location>
</feature>
<dbReference type="EMBL" id="LAZR01005052">
    <property type="protein sequence ID" value="KKN03290.1"/>
    <property type="molecule type" value="Genomic_DNA"/>
</dbReference>
<sequence>LLTKDTATGNAKWKVAAAGGGGGFIDRGDPDLSGSGHADYLESDLTLDGTWNDLDLSAIVSAGAAAVLLAVQIKDNLVGPEIEFRENGDTNIYNRSRARTVISNVYFGYDLIVAVDGNRVIEYKGNPGIDNIFIIIRGWWE</sequence>
<accession>A0A0F9M7D5</accession>
<reference evidence="1" key="1">
    <citation type="journal article" date="2015" name="Nature">
        <title>Complex archaea that bridge the gap between prokaryotes and eukaryotes.</title>
        <authorList>
            <person name="Spang A."/>
            <person name="Saw J.H."/>
            <person name="Jorgensen S.L."/>
            <person name="Zaremba-Niedzwiedzka K."/>
            <person name="Martijn J."/>
            <person name="Lind A.E."/>
            <person name="van Eijk R."/>
            <person name="Schleper C."/>
            <person name="Guy L."/>
            <person name="Ettema T.J."/>
        </authorList>
    </citation>
    <scope>NUCLEOTIDE SEQUENCE</scope>
</reference>
<protein>
    <submittedName>
        <fullName evidence="1">Uncharacterized protein</fullName>
    </submittedName>
</protein>
<gene>
    <name evidence="1" type="ORF">LCGC14_1109260</name>
</gene>